<dbReference type="PIRSF" id="PIRSF014753">
    <property type="entry name" value="UCP014753"/>
    <property type="match status" value="1"/>
</dbReference>
<feature type="domain" description="DUF2264" evidence="1">
    <location>
        <begin position="7"/>
        <end position="367"/>
    </location>
</feature>
<dbReference type="InterPro" id="IPR049349">
    <property type="entry name" value="DUF2264_N"/>
</dbReference>
<dbReference type="RefSeq" id="WP_176219012.1">
    <property type="nucleotide sequence ID" value="NZ_ARYN01000026.1"/>
</dbReference>
<proteinExistence type="predicted"/>
<reference evidence="2 3" key="1">
    <citation type="submission" date="2013-04" db="EMBL/GenBank/DDBJ databases">
        <title>Zunongwangia sp. 22II14-10F7 Genome Sequencing.</title>
        <authorList>
            <person name="Lai Q."/>
            <person name="Shao Z."/>
        </authorList>
    </citation>
    <scope>NUCLEOTIDE SEQUENCE [LARGE SCALE GENOMIC DNA]</scope>
    <source>
        <strain evidence="2 3">22II14-10F7</strain>
    </source>
</reference>
<dbReference type="Proteomes" id="UP000192746">
    <property type="component" value="Unassembled WGS sequence"/>
</dbReference>
<dbReference type="PANTHER" id="PTHR35339">
    <property type="entry name" value="LINALOOL DEHYDRATASE_ISOMERASE DOMAIN-CONTAINING PROTEIN"/>
    <property type="match status" value="1"/>
</dbReference>
<organism evidence="2 3">
    <name type="scientific">Zunongwangia atlantica 22II14-10F7</name>
    <dbReference type="NCBI Taxonomy" id="1185767"/>
    <lineage>
        <taxon>Bacteria</taxon>
        <taxon>Pseudomonadati</taxon>
        <taxon>Bacteroidota</taxon>
        <taxon>Flavobacteriia</taxon>
        <taxon>Flavobacteriales</taxon>
        <taxon>Flavobacteriaceae</taxon>
        <taxon>Zunongwangia</taxon>
    </lineage>
</organism>
<evidence type="ECO:0000313" key="3">
    <source>
        <dbReference type="Proteomes" id="UP000192746"/>
    </source>
</evidence>
<evidence type="ECO:0000259" key="1">
    <source>
        <dbReference type="Pfam" id="PF10022"/>
    </source>
</evidence>
<dbReference type="Pfam" id="PF10022">
    <property type="entry name" value="DUF2264"/>
    <property type="match status" value="1"/>
</dbReference>
<accession>A0A1Y1SYB0</accession>
<name>A0A1Y1SYB0_9FLAO</name>
<sequence length="408" mass="47237">MKTSDERKLWLGVLLRIADPVLVNLANDKLTMNMPYVRELDTDGKREKFARLEAFGRVFNGIAPWLNLAINKESEEYLLQLKYKDLALKSLDNITNPSTKDYVDFGCGPQCLVDAAYLCQGILRYQTICEELNEEVKENVVTELRKTRKYIVAENNWLLFASMVEVTLLKLKSKCDHKRLTRGVIKFMKKFYVGDAIYGDGKVFSLNYYNSFVIHPMLTDILVVTNEKKLTIKKYLDIQATRQRRYLEILERLISPEGTFPVLGRTITCRLGAFHSMAHSVLRGDISENISYGQIRAAMTAVLNKQFSDEQRNFTKDKWLKVGFIGEQLSIAEEYINIGSTYHTCSFFLPLGLSPTHQFWTDKSQKWTNLRIWNGEESIKDKALIEENLTELIKLKNKLKYKLKSMFI</sequence>
<gene>
    <name evidence="2" type="ORF">IIF7_19289</name>
</gene>
<dbReference type="EMBL" id="ARYN01000026">
    <property type="protein sequence ID" value="ORL43737.1"/>
    <property type="molecule type" value="Genomic_DNA"/>
</dbReference>
<comment type="caution">
    <text evidence="2">The sequence shown here is derived from an EMBL/GenBank/DDBJ whole genome shotgun (WGS) entry which is preliminary data.</text>
</comment>
<dbReference type="PANTHER" id="PTHR35339:SF3">
    <property type="entry name" value="DUF2264 DOMAIN-CONTAINING PROTEIN"/>
    <property type="match status" value="1"/>
</dbReference>
<dbReference type="InterPro" id="IPR016624">
    <property type="entry name" value="UCP014753"/>
</dbReference>
<keyword evidence="3" id="KW-1185">Reference proteome</keyword>
<evidence type="ECO:0000313" key="2">
    <source>
        <dbReference type="EMBL" id="ORL43737.1"/>
    </source>
</evidence>
<dbReference type="AlphaFoldDB" id="A0A1Y1SYB0"/>
<dbReference type="STRING" id="1185767.IIF7_19289"/>
<protein>
    <recommendedName>
        <fullName evidence="1">DUF2264 domain-containing protein</fullName>
    </recommendedName>
</protein>